<keyword evidence="9" id="KW-1185">Reference proteome</keyword>
<sequence>MLFWMIAAVLTLGASLAVLLPLAAQPVSGISDADHDLEVYRDQLDELERDLARGLIQQAEAEQARAEIGRRILRLSASRQEQDKKQRPFSLRLVSVTAVLAVPLISWGVYARLGSPDIPSQPLQERLARNLVDNTVDELIARAETHLAANPSDGRGWEVLAPIYMRMQRFDDAAQAYGKAIEFSGSDAQRQSALGEALASASGGQITGQARAAFEAALKHDPANPKAQFFLAMALAQEGRMAEAIAGWTQIRDAAVEGSPWRNAAERALAQAEQVAGQVVGQVNERGPGQAEVEAAAALSGEDRAEMISGMVERLDERLRENPADGEGWKQLVRSYLVLGDEHRARDALSRGVEALGADSEPARSLIAFAASNGLEMMEQVQ</sequence>
<evidence type="ECO:0000256" key="2">
    <source>
        <dbReference type="ARBA" id="ARBA00022737"/>
    </source>
</evidence>
<feature type="repeat" description="TPR" evidence="5">
    <location>
        <begin position="154"/>
        <end position="187"/>
    </location>
</feature>
<reference evidence="9" key="1">
    <citation type="journal article" date="2019" name="Int. J. Syst. Evol. Microbiol.">
        <title>The Global Catalogue of Microorganisms (GCM) 10K type strain sequencing project: providing services to taxonomists for standard genome sequencing and annotation.</title>
        <authorList>
            <consortium name="The Broad Institute Genomics Platform"/>
            <consortium name="The Broad Institute Genome Sequencing Center for Infectious Disease"/>
            <person name="Wu L."/>
            <person name="Ma J."/>
        </authorList>
    </citation>
    <scope>NUCLEOTIDE SEQUENCE [LARGE SCALE GENOMIC DNA]</scope>
    <source>
        <strain evidence="9">CGMCC 4.1415</strain>
    </source>
</reference>
<gene>
    <name evidence="8" type="primary">ccmI</name>
    <name evidence="8" type="ORF">ACFPLB_05205</name>
</gene>
<protein>
    <submittedName>
        <fullName evidence="8">C-type cytochrome biogenesis protein CcmI</fullName>
    </submittedName>
</protein>
<dbReference type="Gene3D" id="1.25.40.10">
    <property type="entry name" value="Tetratricopeptide repeat domain"/>
    <property type="match status" value="2"/>
</dbReference>
<dbReference type="SUPFAM" id="SSF48452">
    <property type="entry name" value="TPR-like"/>
    <property type="match status" value="1"/>
</dbReference>
<dbReference type="NCBIfam" id="TIGR03142">
    <property type="entry name" value="cytochro_ccmI"/>
    <property type="match status" value="1"/>
</dbReference>
<comment type="caution">
    <text evidence="8">The sequence shown here is derived from an EMBL/GenBank/DDBJ whole genome shotgun (WGS) entry which is preliminary data.</text>
</comment>
<dbReference type="InterPro" id="IPR051263">
    <property type="entry name" value="C-type_cytochrome_biogenesis"/>
</dbReference>
<comment type="subcellular location">
    <subcellularLocation>
        <location evidence="1">Cell envelope</location>
    </subcellularLocation>
</comment>
<dbReference type="RefSeq" id="WP_378228289.1">
    <property type="nucleotide sequence ID" value="NZ_JBHSLL010000012.1"/>
</dbReference>
<evidence type="ECO:0000313" key="9">
    <source>
        <dbReference type="Proteomes" id="UP001596016"/>
    </source>
</evidence>
<keyword evidence="4 5" id="KW-0802">TPR repeat</keyword>
<keyword evidence="3" id="KW-0201">Cytochrome c-type biogenesis</keyword>
<name>A0ABW0GVU8_9HYPH</name>
<dbReference type="InterPro" id="IPR017560">
    <property type="entry name" value="Cyt_c_biogenesis_CcmI"/>
</dbReference>
<evidence type="ECO:0000256" key="1">
    <source>
        <dbReference type="ARBA" id="ARBA00004196"/>
    </source>
</evidence>
<dbReference type="PROSITE" id="PS50005">
    <property type="entry name" value="TPR"/>
    <property type="match status" value="1"/>
</dbReference>
<dbReference type="InterPro" id="IPR011990">
    <property type="entry name" value="TPR-like_helical_dom_sf"/>
</dbReference>
<evidence type="ECO:0000313" key="8">
    <source>
        <dbReference type="EMBL" id="MFC5385365.1"/>
    </source>
</evidence>
<evidence type="ECO:0000256" key="4">
    <source>
        <dbReference type="ARBA" id="ARBA00022803"/>
    </source>
</evidence>
<feature type="coiled-coil region" evidence="6">
    <location>
        <begin position="30"/>
        <end position="64"/>
    </location>
</feature>
<evidence type="ECO:0000256" key="5">
    <source>
        <dbReference type="PROSITE-ProRule" id="PRU00339"/>
    </source>
</evidence>
<dbReference type="InterPro" id="IPR019734">
    <property type="entry name" value="TPR_rpt"/>
</dbReference>
<keyword evidence="6" id="KW-0175">Coiled coil</keyword>
<dbReference type="PANTHER" id="PTHR47870">
    <property type="entry name" value="CYTOCHROME C-TYPE BIOGENESIS PROTEIN CCMH"/>
    <property type="match status" value="1"/>
</dbReference>
<keyword evidence="2" id="KW-0677">Repeat</keyword>
<dbReference type="Proteomes" id="UP001596016">
    <property type="component" value="Unassembled WGS sequence"/>
</dbReference>
<feature type="domain" description="Cytochrome c-type biogenesis protein H TPR" evidence="7">
    <location>
        <begin position="128"/>
        <end position="253"/>
    </location>
</feature>
<dbReference type="Pfam" id="PF23914">
    <property type="entry name" value="TPR_CcmH_CycH"/>
    <property type="match status" value="1"/>
</dbReference>
<evidence type="ECO:0000256" key="3">
    <source>
        <dbReference type="ARBA" id="ARBA00022748"/>
    </source>
</evidence>
<dbReference type="InterPro" id="IPR056413">
    <property type="entry name" value="TPR_CcmH_CycH"/>
</dbReference>
<proteinExistence type="predicted"/>
<accession>A0ABW0GVU8</accession>
<organism evidence="8 9">
    <name type="scientific">Aquamicrobium segne</name>
    <dbReference type="NCBI Taxonomy" id="469547"/>
    <lineage>
        <taxon>Bacteria</taxon>
        <taxon>Pseudomonadati</taxon>
        <taxon>Pseudomonadota</taxon>
        <taxon>Alphaproteobacteria</taxon>
        <taxon>Hyphomicrobiales</taxon>
        <taxon>Phyllobacteriaceae</taxon>
        <taxon>Aquamicrobium</taxon>
    </lineage>
</organism>
<evidence type="ECO:0000259" key="7">
    <source>
        <dbReference type="Pfam" id="PF23914"/>
    </source>
</evidence>
<dbReference type="EMBL" id="JBHSLL010000012">
    <property type="protein sequence ID" value="MFC5385365.1"/>
    <property type="molecule type" value="Genomic_DNA"/>
</dbReference>
<dbReference type="PANTHER" id="PTHR47870:SF4">
    <property type="entry name" value="CYTOCHROME C-TYPE BIOGENESIS PROTEIN CYCH"/>
    <property type="match status" value="1"/>
</dbReference>
<evidence type="ECO:0000256" key="6">
    <source>
        <dbReference type="SAM" id="Coils"/>
    </source>
</evidence>